<accession>A0A2J8A577</accession>
<feature type="region of interest" description="Disordered" evidence="7">
    <location>
        <begin position="230"/>
        <end position="257"/>
    </location>
</feature>
<evidence type="ECO:0000313" key="10">
    <source>
        <dbReference type="Proteomes" id="UP000236333"/>
    </source>
</evidence>
<keyword evidence="10" id="KW-1185">Reference proteome</keyword>
<keyword evidence="8" id="KW-0472">Membrane</keyword>
<evidence type="ECO:0000256" key="8">
    <source>
        <dbReference type="SAM" id="Phobius"/>
    </source>
</evidence>
<reference evidence="9 10" key="1">
    <citation type="journal article" date="2017" name="Mol. Biol. Evol.">
        <title>The 4-celled Tetrabaena socialis nuclear genome reveals the essential components for genetic control of cell number at the origin of multicellularity in the volvocine lineage.</title>
        <authorList>
            <person name="Featherston J."/>
            <person name="Arakaki Y."/>
            <person name="Hanschen E.R."/>
            <person name="Ferris P.J."/>
            <person name="Michod R.E."/>
            <person name="Olson B.J.S.C."/>
            <person name="Nozaki H."/>
            <person name="Durand P.M."/>
        </authorList>
    </citation>
    <scope>NUCLEOTIDE SEQUENCE [LARGE SCALE GENOMIC DNA]</scope>
    <source>
        <strain evidence="9 10">NIES-571</strain>
    </source>
</reference>
<feature type="transmembrane region" description="Helical" evidence="8">
    <location>
        <begin position="54"/>
        <end position="75"/>
    </location>
</feature>
<evidence type="ECO:0000256" key="7">
    <source>
        <dbReference type="SAM" id="MobiDB-lite"/>
    </source>
</evidence>
<dbReference type="SUPFAM" id="SSF51569">
    <property type="entry name" value="Aldolase"/>
    <property type="match status" value="1"/>
</dbReference>
<comment type="caution">
    <text evidence="9">The sequence shown here is derived from an EMBL/GenBank/DDBJ whole genome shotgun (WGS) entry which is preliminary data.</text>
</comment>
<gene>
    <name evidence="9" type="ORF">TSOC_005863</name>
</gene>
<dbReference type="GO" id="GO:0004332">
    <property type="term" value="F:fructose-bisphosphate aldolase activity"/>
    <property type="evidence" value="ECO:0007669"/>
    <property type="project" value="UniProtKB-EC"/>
</dbReference>
<name>A0A2J8A577_9CHLO</name>
<keyword evidence="8" id="KW-1133">Transmembrane helix</keyword>
<dbReference type="UniPathway" id="UPA00109">
    <property type="reaction ID" value="UER00183"/>
</dbReference>
<dbReference type="EC" id="4.1.2.13" evidence="4"/>
<feature type="region of interest" description="Disordered" evidence="7">
    <location>
        <begin position="1"/>
        <end position="39"/>
    </location>
</feature>
<evidence type="ECO:0000256" key="3">
    <source>
        <dbReference type="ARBA" id="ARBA00010387"/>
    </source>
</evidence>
<sequence length="257" mass="26050">MSKRRAAGAAPADPAAAAASGDAGAGPSSPANAAAAASAPNRRRAATAAAPSRATSSIAIGTILALAAVIAAFWVSHQDYENLCRPEYGDDCGKGGKAGKVDPNLELRAVAARLLHADKGILAADESPDTFGRRVANATLRVLLRTVPRVVPGVVFLSGGQSEEAATANMLALGRAAKERVASGKPPLPWAISFSFGRALQSSGLDLWQAGDAVAAAQAVVVRARANALAQKGEAEGSEEKGEGKAKRKRKAKLEAA</sequence>
<dbReference type="Gene3D" id="3.20.20.70">
    <property type="entry name" value="Aldolase class I"/>
    <property type="match status" value="1"/>
</dbReference>
<keyword evidence="6" id="KW-0456">Lyase</keyword>
<dbReference type="InterPro" id="IPR013785">
    <property type="entry name" value="Aldolase_TIM"/>
</dbReference>
<feature type="compositionally biased region" description="Low complexity" evidence="7">
    <location>
        <begin position="7"/>
        <end position="39"/>
    </location>
</feature>
<evidence type="ECO:0000256" key="5">
    <source>
        <dbReference type="ARBA" id="ARBA00023152"/>
    </source>
</evidence>
<dbReference type="GO" id="GO:0006096">
    <property type="term" value="P:glycolytic process"/>
    <property type="evidence" value="ECO:0007669"/>
    <property type="project" value="UniProtKB-UniPathway"/>
</dbReference>
<dbReference type="Pfam" id="PF00274">
    <property type="entry name" value="Glycolytic"/>
    <property type="match status" value="1"/>
</dbReference>
<keyword evidence="8" id="KW-0812">Transmembrane</keyword>
<evidence type="ECO:0000256" key="4">
    <source>
        <dbReference type="ARBA" id="ARBA00013068"/>
    </source>
</evidence>
<evidence type="ECO:0000256" key="1">
    <source>
        <dbReference type="ARBA" id="ARBA00000441"/>
    </source>
</evidence>
<dbReference type="OrthoDB" id="36455at2759"/>
<dbReference type="AlphaFoldDB" id="A0A2J8A577"/>
<evidence type="ECO:0000256" key="2">
    <source>
        <dbReference type="ARBA" id="ARBA00004714"/>
    </source>
</evidence>
<dbReference type="InterPro" id="IPR000741">
    <property type="entry name" value="FBA_I"/>
</dbReference>
<comment type="pathway">
    <text evidence="2">Carbohydrate degradation; glycolysis; D-glyceraldehyde 3-phosphate and glycerone phosphate from D-glucose: step 4/4.</text>
</comment>
<organism evidence="9 10">
    <name type="scientific">Tetrabaena socialis</name>
    <dbReference type="NCBI Taxonomy" id="47790"/>
    <lineage>
        <taxon>Eukaryota</taxon>
        <taxon>Viridiplantae</taxon>
        <taxon>Chlorophyta</taxon>
        <taxon>core chlorophytes</taxon>
        <taxon>Chlorophyceae</taxon>
        <taxon>CS clade</taxon>
        <taxon>Chlamydomonadales</taxon>
        <taxon>Tetrabaenaceae</taxon>
        <taxon>Tetrabaena</taxon>
    </lineage>
</organism>
<dbReference type="PANTHER" id="PTHR11627">
    <property type="entry name" value="FRUCTOSE-BISPHOSPHATE ALDOLASE"/>
    <property type="match status" value="1"/>
</dbReference>
<comment type="catalytic activity">
    <reaction evidence="1">
        <text>beta-D-fructose 1,6-bisphosphate = D-glyceraldehyde 3-phosphate + dihydroxyacetone phosphate</text>
        <dbReference type="Rhea" id="RHEA:14729"/>
        <dbReference type="ChEBI" id="CHEBI:32966"/>
        <dbReference type="ChEBI" id="CHEBI:57642"/>
        <dbReference type="ChEBI" id="CHEBI:59776"/>
        <dbReference type="EC" id="4.1.2.13"/>
    </reaction>
</comment>
<dbReference type="Proteomes" id="UP000236333">
    <property type="component" value="Unassembled WGS sequence"/>
</dbReference>
<keyword evidence="5" id="KW-0324">Glycolysis</keyword>
<evidence type="ECO:0000256" key="6">
    <source>
        <dbReference type="ARBA" id="ARBA00023239"/>
    </source>
</evidence>
<protein>
    <recommendedName>
        <fullName evidence="4">fructose-bisphosphate aldolase</fullName>
        <ecNumber evidence="4">4.1.2.13</ecNumber>
    </recommendedName>
</protein>
<dbReference type="EMBL" id="PGGS01000166">
    <property type="protein sequence ID" value="PNH07692.1"/>
    <property type="molecule type" value="Genomic_DNA"/>
</dbReference>
<feature type="compositionally biased region" description="Basic and acidic residues" evidence="7">
    <location>
        <begin position="233"/>
        <end position="245"/>
    </location>
</feature>
<feature type="compositionally biased region" description="Basic residues" evidence="7">
    <location>
        <begin position="246"/>
        <end position="257"/>
    </location>
</feature>
<proteinExistence type="inferred from homology"/>
<comment type="similarity">
    <text evidence="3">Belongs to the class I fructose-bisphosphate aldolase family.</text>
</comment>
<evidence type="ECO:0000313" key="9">
    <source>
        <dbReference type="EMBL" id="PNH07692.1"/>
    </source>
</evidence>